<dbReference type="CDD" id="cd04731">
    <property type="entry name" value="HisF"/>
    <property type="match status" value="1"/>
</dbReference>
<dbReference type="Proteomes" id="UP001197609">
    <property type="component" value="Unassembled WGS sequence"/>
</dbReference>
<evidence type="ECO:0000256" key="11">
    <source>
        <dbReference type="HAMAP-Rule" id="MF_01013"/>
    </source>
</evidence>
<dbReference type="InterPro" id="IPR011060">
    <property type="entry name" value="RibuloseP-bd_barrel"/>
</dbReference>
<evidence type="ECO:0000256" key="5">
    <source>
        <dbReference type="ARBA" id="ARBA00022490"/>
    </source>
</evidence>
<dbReference type="EC" id="4.3.2.10" evidence="11"/>
<evidence type="ECO:0000313" key="13">
    <source>
        <dbReference type="EMBL" id="MBZ0160961.1"/>
    </source>
</evidence>
<comment type="subunit">
    <text evidence="4 11">Heterodimer of HisH and HisF.</text>
</comment>
<protein>
    <recommendedName>
        <fullName evidence="11">Imidazole glycerol phosphate synthase subunit HisF</fullName>
        <ecNumber evidence="11">4.3.2.10</ecNumber>
    </recommendedName>
    <alternativeName>
        <fullName evidence="11">IGP synthase cyclase subunit</fullName>
    </alternativeName>
    <alternativeName>
        <fullName evidence="11">IGP synthase subunit HisF</fullName>
    </alternativeName>
    <alternativeName>
        <fullName evidence="11">ImGP synthase subunit HisF</fullName>
        <shortName evidence="11">IGPS subunit HisF</shortName>
    </alternativeName>
</protein>
<feature type="active site" evidence="11">
    <location>
        <position position="130"/>
    </location>
</feature>
<keyword evidence="5 11" id="KW-0963">Cytoplasm</keyword>
<dbReference type="SUPFAM" id="SSF51366">
    <property type="entry name" value="Ribulose-phoshate binding barrel"/>
    <property type="match status" value="1"/>
</dbReference>
<evidence type="ECO:0000256" key="2">
    <source>
        <dbReference type="ARBA" id="ARBA00005091"/>
    </source>
</evidence>
<evidence type="ECO:0000256" key="8">
    <source>
        <dbReference type="ARBA" id="ARBA00023239"/>
    </source>
</evidence>
<dbReference type="EMBL" id="JAIOIU010000162">
    <property type="protein sequence ID" value="MBZ0160961.1"/>
    <property type="molecule type" value="Genomic_DNA"/>
</dbReference>
<keyword evidence="7 11" id="KW-0368">Histidine biosynthesis</keyword>
<comment type="catalytic activity">
    <reaction evidence="10 11">
        <text>5-[(5-phospho-1-deoxy-D-ribulos-1-ylimino)methylamino]-1-(5-phospho-beta-D-ribosyl)imidazole-4-carboxamide + L-glutamine = D-erythro-1-(imidazol-4-yl)glycerol 3-phosphate + 5-amino-1-(5-phospho-beta-D-ribosyl)imidazole-4-carboxamide + L-glutamate + H(+)</text>
        <dbReference type="Rhea" id="RHEA:24793"/>
        <dbReference type="ChEBI" id="CHEBI:15378"/>
        <dbReference type="ChEBI" id="CHEBI:29985"/>
        <dbReference type="ChEBI" id="CHEBI:58278"/>
        <dbReference type="ChEBI" id="CHEBI:58359"/>
        <dbReference type="ChEBI" id="CHEBI:58475"/>
        <dbReference type="ChEBI" id="CHEBI:58525"/>
        <dbReference type="EC" id="4.3.2.10"/>
    </reaction>
</comment>
<dbReference type="FunFam" id="3.20.20.70:FF:000006">
    <property type="entry name" value="Imidazole glycerol phosphate synthase subunit HisF"/>
    <property type="match status" value="1"/>
</dbReference>
<comment type="function">
    <text evidence="9 11">IGPS catalyzes the conversion of PRFAR and glutamine to IGP, AICAR and glutamate. The HisF subunit catalyzes the cyclization activity that produces IGP and AICAR from PRFAR using the ammonia provided by the HisH subunit.</text>
</comment>
<dbReference type="PANTHER" id="PTHR21235:SF2">
    <property type="entry name" value="IMIDAZOLE GLYCEROL PHOSPHATE SYNTHASE HISHF"/>
    <property type="match status" value="1"/>
</dbReference>
<dbReference type="Pfam" id="PF00977">
    <property type="entry name" value="His_biosynth"/>
    <property type="match status" value="1"/>
</dbReference>
<evidence type="ECO:0000256" key="9">
    <source>
        <dbReference type="ARBA" id="ARBA00025475"/>
    </source>
</evidence>
<feature type="active site" evidence="11">
    <location>
        <position position="11"/>
    </location>
</feature>
<evidence type="ECO:0000256" key="4">
    <source>
        <dbReference type="ARBA" id="ARBA00011152"/>
    </source>
</evidence>
<keyword evidence="6 11" id="KW-0028">Amino-acid biosynthesis</keyword>
<comment type="pathway">
    <text evidence="2 11">Amino-acid biosynthesis; L-histidine biosynthesis; L-histidine from 5-phospho-alpha-D-ribose 1-diphosphate: step 5/9.</text>
</comment>
<comment type="caution">
    <text evidence="13">The sequence shown here is derived from an EMBL/GenBank/DDBJ whole genome shotgun (WGS) entry which is preliminary data.</text>
</comment>
<evidence type="ECO:0000256" key="10">
    <source>
        <dbReference type="ARBA" id="ARBA00047838"/>
    </source>
</evidence>
<dbReference type="Gene3D" id="3.20.20.70">
    <property type="entry name" value="Aldolase class I"/>
    <property type="match status" value="1"/>
</dbReference>
<reference evidence="13 14" key="1">
    <citation type="journal article" date="2021" name="bioRxiv">
        <title>Unraveling nitrogen, sulfur and carbon metabolic pathways and microbial community transcriptional responses to substrate deprivation and toxicity stresses in a bioreactor mimicking anoxic brackish coastal sediment conditions.</title>
        <authorList>
            <person name="Martins P.D."/>
            <person name="Echeveste M.J."/>
            <person name="Arshad A."/>
            <person name="Kurth J."/>
            <person name="Ouboter H."/>
            <person name="Jetten M.S.M."/>
            <person name="Welte C.U."/>
        </authorList>
    </citation>
    <scope>NUCLEOTIDE SEQUENCE [LARGE SCALE GENOMIC DNA]</scope>
    <source>
        <strain evidence="13">MAG_38</strain>
    </source>
</reference>
<evidence type="ECO:0000313" key="14">
    <source>
        <dbReference type="Proteomes" id="UP001197609"/>
    </source>
</evidence>
<name>A0AAJ1AKN2_9BACT</name>
<dbReference type="HAMAP" id="MF_01013">
    <property type="entry name" value="HisF"/>
    <property type="match status" value="1"/>
</dbReference>
<comment type="subcellular location">
    <subcellularLocation>
        <location evidence="1 11">Cytoplasm</location>
    </subcellularLocation>
</comment>
<dbReference type="GO" id="GO:0000107">
    <property type="term" value="F:imidazoleglycerol-phosphate synthase activity"/>
    <property type="evidence" value="ECO:0007669"/>
    <property type="project" value="UniProtKB-UniRule"/>
</dbReference>
<dbReference type="PANTHER" id="PTHR21235">
    <property type="entry name" value="IMIDAZOLE GLYCEROL PHOSPHATE SYNTHASE SUBUNIT HISF/H IGP SYNTHASE SUBUNIT HISF/H"/>
    <property type="match status" value="1"/>
</dbReference>
<dbReference type="InterPro" id="IPR004651">
    <property type="entry name" value="HisF"/>
</dbReference>
<dbReference type="GO" id="GO:0000105">
    <property type="term" value="P:L-histidine biosynthetic process"/>
    <property type="evidence" value="ECO:0007669"/>
    <property type="project" value="UniProtKB-UniRule"/>
</dbReference>
<sequence>MLAKRIIPCLDVKDGRVVKGTRFVDLRDAGDPAEVAALYDQQGADELVFLDITASHERRDILVDVVRRTADMAFTPLTVGGGVRTVEDIRTLLLAGADKVSLNTAAIERPELLTEAAMRFGSQCIVLAIDAKQVSNSSELATAGGVELSKDPKPETRNPKLCWQVYTHGGRTPIGRDAIEWAKQGEALGAGEILLTSMDRDGTKDGYDLALTRAVADAVTIPVIASGGAGTVNHLYEALTEGRADAALAASIFHFRECSIEDAKAYLRGRGVSVRG</sequence>
<proteinExistence type="inferred from homology"/>
<dbReference type="GO" id="GO:0005737">
    <property type="term" value="C:cytoplasm"/>
    <property type="evidence" value="ECO:0007669"/>
    <property type="project" value="UniProtKB-SubCell"/>
</dbReference>
<dbReference type="GO" id="GO:0016829">
    <property type="term" value="F:lyase activity"/>
    <property type="evidence" value="ECO:0007669"/>
    <property type="project" value="UniProtKB-KW"/>
</dbReference>
<keyword evidence="8 11" id="KW-0456">Lyase</keyword>
<comment type="similarity">
    <text evidence="3 11 12">Belongs to the HisA/HisF family.</text>
</comment>
<dbReference type="AlphaFoldDB" id="A0AAJ1AKN2"/>
<dbReference type="InterPro" id="IPR050064">
    <property type="entry name" value="IGPS_HisA/HisF"/>
</dbReference>
<evidence type="ECO:0000256" key="7">
    <source>
        <dbReference type="ARBA" id="ARBA00023102"/>
    </source>
</evidence>
<gene>
    <name evidence="11 13" type="primary">hisF</name>
    <name evidence="13" type="ORF">K8G79_12650</name>
</gene>
<evidence type="ECO:0000256" key="12">
    <source>
        <dbReference type="RuleBase" id="RU003657"/>
    </source>
</evidence>
<accession>A0AAJ1AKN2</accession>
<evidence type="ECO:0000256" key="1">
    <source>
        <dbReference type="ARBA" id="ARBA00004496"/>
    </source>
</evidence>
<dbReference type="InterPro" id="IPR013785">
    <property type="entry name" value="Aldolase_TIM"/>
</dbReference>
<evidence type="ECO:0000256" key="6">
    <source>
        <dbReference type="ARBA" id="ARBA00022605"/>
    </source>
</evidence>
<dbReference type="NCBIfam" id="TIGR00735">
    <property type="entry name" value="hisF"/>
    <property type="match status" value="1"/>
</dbReference>
<organism evidence="13 14">
    <name type="scientific">Candidatus Methylomirabilis tolerans</name>
    <dbReference type="NCBI Taxonomy" id="3123416"/>
    <lineage>
        <taxon>Bacteria</taxon>
        <taxon>Candidatus Methylomirabilota</taxon>
        <taxon>Candidatus Methylomirabilia</taxon>
        <taxon>Candidatus Methylomirabilales</taxon>
        <taxon>Candidatus Methylomirabilaceae</taxon>
        <taxon>Candidatus Methylomirabilis</taxon>
    </lineage>
</organism>
<evidence type="ECO:0000256" key="3">
    <source>
        <dbReference type="ARBA" id="ARBA00009667"/>
    </source>
</evidence>
<dbReference type="InterPro" id="IPR006062">
    <property type="entry name" value="His_biosynth"/>
</dbReference>